<dbReference type="OrthoDB" id="5920448at2759"/>
<evidence type="ECO:0000313" key="1">
    <source>
        <dbReference type="EMBL" id="KRY35159.1"/>
    </source>
</evidence>
<accession>A0A0V1BDV2</accession>
<dbReference type="InParanoid" id="A0A0V1BDV2"/>
<name>A0A0V1BDV2_TRISP</name>
<dbReference type="Proteomes" id="UP000054776">
    <property type="component" value="Unassembled WGS sequence"/>
</dbReference>
<organism evidence="1 2">
    <name type="scientific">Trichinella spiralis</name>
    <name type="common">Trichina worm</name>
    <dbReference type="NCBI Taxonomy" id="6334"/>
    <lineage>
        <taxon>Eukaryota</taxon>
        <taxon>Metazoa</taxon>
        <taxon>Ecdysozoa</taxon>
        <taxon>Nematoda</taxon>
        <taxon>Enoplea</taxon>
        <taxon>Dorylaimia</taxon>
        <taxon>Trichinellida</taxon>
        <taxon>Trichinellidae</taxon>
        <taxon>Trichinella</taxon>
    </lineage>
</organism>
<proteinExistence type="predicted"/>
<comment type="caution">
    <text evidence="1">The sequence shown here is derived from an EMBL/GenBank/DDBJ whole genome shotgun (WGS) entry which is preliminary data.</text>
</comment>
<sequence>MSRDSFLIKEVCCVCSSSHNDGLSNSDLKQLEELGTDDQPALIASKEDIPLRKF</sequence>
<dbReference type="AlphaFoldDB" id="A0A0V1BDV2"/>
<evidence type="ECO:0000313" key="2">
    <source>
        <dbReference type="Proteomes" id="UP000054776"/>
    </source>
</evidence>
<protein>
    <submittedName>
        <fullName evidence="1">Uncharacterized protein</fullName>
    </submittedName>
</protein>
<reference evidence="1 2" key="1">
    <citation type="submission" date="2015-01" db="EMBL/GenBank/DDBJ databases">
        <title>Evolution of Trichinella species and genotypes.</title>
        <authorList>
            <person name="Korhonen P.K."/>
            <person name="Edoardo P."/>
            <person name="Giuseppe L.R."/>
            <person name="Gasser R.B."/>
        </authorList>
    </citation>
    <scope>NUCLEOTIDE SEQUENCE [LARGE SCALE GENOMIC DNA]</scope>
    <source>
        <strain evidence="1">ISS3</strain>
    </source>
</reference>
<keyword evidence="2" id="KW-1185">Reference proteome</keyword>
<gene>
    <name evidence="1" type="ORF">T01_13346</name>
</gene>
<dbReference type="EMBL" id="JYDH01000057">
    <property type="protein sequence ID" value="KRY35159.1"/>
    <property type="molecule type" value="Genomic_DNA"/>
</dbReference>